<dbReference type="PANTHER" id="PTHR42760">
    <property type="entry name" value="SHORT-CHAIN DEHYDROGENASES/REDUCTASES FAMILY MEMBER"/>
    <property type="match status" value="1"/>
</dbReference>
<reference evidence="3 4" key="1">
    <citation type="submission" date="2018-06" db="EMBL/GenBank/DDBJ databases">
        <title>Halonotius sp. F13-13 a new haloarchaeeon isolated from a solar saltern from Isla Cristina, Huelva, Spain.</title>
        <authorList>
            <person name="Duran-Viseras A."/>
            <person name="Sanchez-Porro C."/>
            <person name="Ventosa A."/>
        </authorList>
    </citation>
    <scope>NUCLEOTIDE SEQUENCE [LARGE SCALE GENOMIC DNA]</scope>
    <source>
        <strain evidence="3 4">CECT 7525</strain>
    </source>
</reference>
<dbReference type="Pfam" id="PF13561">
    <property type="entry name" value="adh_short_C2"/>
    <property type="match status" value="1"/>
</dbReference>
<protein>
    <recommendedName>
        <fullName evidence="5">Short-chain dehydrogenase</fullName>
    </recommendedName>
</protein>
<comment type="similarity">
    <text evidence="1">Belongs to the short-chain dehydrogenases/reductases (SDR) family.</text>
</comment>
<proteinExistence type="inferred from homology"/>
<accession>A0A3A6QKH4</accession>
<dbReference type="PANTHER" id="PTHR42760:SF133">
    <property type="entry name" value="3-OXOACYL-[ACYL-CARRIER-PROTEIN] REDUCTASE"/>
    <property type="match status" value="1"/>
</dbReference>
<dbReference type="OrthoDB" id="7442at2157"/>
<organism evidence="3 4">
    <name type="scientific">Halonotius pteroides</name>
    <dbReference type="NCBI Taxonomy" id="268735"/>
    <lineage>
        <taxon>Archaea</taxon>
        <taxon>Methanobacteriati</taxon>
        <taxon>Methanobacteriota</taxon>
        <taxon>Stenosarchaea group</taxon>
        <taxon>Halobacteria</taxon>
        <taxon>Halobacteriales</taxon>
        <taxon>Haloferacaceae</taxon>
        <taxon>Halonotius</taxon>
    </lineage>
</organism>
<evidence type="ECO:0000313" key="4">
    <source>
        <dbReference type="Proteomes" id="UP000281564"/>
    </source>
</evidence>
<dbReference type="EMBL" id="QMDW01000028">
    <property type="protein sequence ID" value="RJX47963.1"/>
    <property type="molecule type" value="Genomic_DNA"/>
</dbReference>
<dbReference type="GO" id="GO:0016616">
    <property type="term" value="F:oxidoreductase activity, acting on the CH-OH group of donors, NAD or NADP as acceptor"/>
    <property type="evidence" value="ECO:0007669"/>
    <property type="project" value="TreeGrafter"/>
</dbReference>
<keyword evidence="4" id="KW-1185">Reference proteome</keyword>
<name>A0A3A6QKH4_9EURY</name>
<dbReference type="PRINTS" id="PR00080">
    <property type="entry name" value="SDRFAMILY"/>
</dbReference>
<dbReference type="PRINTS" id="PR00081">
    <property type="entry name" value="GDHRDH"/>
</dbReference>
<evidence type="ECO:0000313" key="3">
    <source>
        <dbReference type="EMBL" id="RJX47963.1"/>
    </source>
</evidence>
<dbReference type="FunFam" id="3.40.50.720:FF:000084">
    <property type="entry name" value="Short-chain dehydrogenase reductase"/>
    <property type="match status" value="1"/>
</dbReference>
<evidence type="ECO:0000256" key="1">
    <source>
        <dbReference type="ARBA" id="ARBA00006484"/>
    </source>
</evidence>
<dbReference type="RefSeq" id="WP_120086126.1">
    <property type="nucleotide sequence ID" value="NZ_QMDW01000028.1"/>
</dbReference>
<comment type="caution">
    <text evidence="3">The sequence shown here is derived from an EMBL/GenBank/DDBJ whole genome shotgun (WGS) entry which is preliminary data.</text>
</comment>
<dbReference type="Proteomes" id="UP000281564">
    <property type="component" value="Unassembled WGS sequence"/>
</dbReference>
<keyword evidence="2" id="KW-0560">Oxidoreductase</keyword>
<dbReference type="Gene3D" id="3.40.50.720">
    <property type="entry name" value="NAD(P)-binding Rossmann-like Domain"/>
    <property type="match status" value="1"/>
</dbReference>
<dbReference type="SUPFAM" id="SSF51735">
    <property type="entry name" value="NAD(P)-binding Rossmann-fold domains"/>
    <property type="match status" value="1"/>
</dbReference>
<dbReference type="NCBIfam" id="NF006619">
    <property type="entry name" value="PRK09186.1"/>
    <property type="match status" value="1"/>
</dbReference>
<sequence length="258" mass="27457">MSGLFDLSGKVAVVTGGAGLIGSSLCGALATHGATVVLVDIDSEAATEVANSIDGTVVVKMVDINSESEVEALFEEVVERFGSVDILVNSAYPRNQNYGQQYEDVSLSDWQENILLNLNSYYLTCKKAAAIMQGQEHGGSIINLGSIYGSQAPDFDVYAGTEMTSPVEYSAIKGGIINFTRYLASYLGEDGIRANVLSPGGVFDDQDATFVDQYESKTPLSRMAEPADLKGAVVFLSSDSSRYITGQNLIVDGGWTIK</sequence>
<dbReference type="AlphaFoldDB" id="A0A3A6QKH4"/>
<gene>
    <name evidence="3" type="ORF">DP106_13475</name>
</gene>
<evidence type="ECO:0000256" key="2">
    <source>
        <dbReference type="ARBA" id="ARBA00023002"/>
    </source>
</evidence>
<dbReference type="InterPro" id="IPR002347">
    <property type="entry name" value="SDR_fam"/>
</dbReference>
<dbReference type="InterPro" id="IPR036291">
    <property type="entry name" value="NAD(P)-bd_dom_sf"/>
</dbReference>
<evidence type="ECO:0008006" key="5">
    <source>
        <dbReference type="Google" id="ProtNLM"/>
    </source>
</evidence>